<proteinExistence type="predicted"/>
<dbReference type="PANTHER" id="PTHR32305">
    <property type="match status" value="1"/>
</dbReference>
<feature type="domain" description="Teneurin-like YD-shell" evidence="4">
    <location>
        <begin position="1636"/>
        <end position="1826"/>
    </location>
</feature>
<evidence type="ECO:0000313" key="5">
    <source>
        <dbReference type="EMBL" id="GIG98507.1"/>
    </source>
</evidence>
<dbReference type="NCBIfam" id="TIGR03696">
    <property type="entry name" value="Rhs_assc_core"/>
    <property type="match status" value="1"/>
</dbReference>
<name>A0ABQ4EV08_9ACTN</name>
<evidence type="ECO:0000256" key="1">
    <source>
        <dbReference type="ARBA" id="ARBA00022737"/>
    </source>
</evidence>
<dbReference type="RefSeq" id="WP_203859942.1">
    <property type="nucleotide sequence ID" value="NZ_BONX01000035.1"/>
</dbReference>
<dbReference type="InterPro" id="IPR056823">
    <property type="entry name" value="TEN-like_YD-shell"/>
</dbReference>
<dbReference type="InterPro" id="IPR022385">
    <property type="entry name" value="Rhs_assc_core"/>
</dbReference>
<feature type="domain" description="Teneurin-like YD-shell" evidence="4">
    <location>
        <begin position="1254"/>
        <end position="1349"/>
    </location>
</feature>
<dbReference type="Proteomes" id="UP000621500">
    <property type="component" value="Unassembled WGS sequence"/>
</dbReference>
<dbReference type="PANTHER" id="PTHR32305:SF17">
    <property type="entry name" value="TRNA NUCLEASE WAPA"/>
    <property type="match status" value="1"/>
</dbReference>
<dbReference type="Gene3D" id="2.180.10.10">
    <property type="entry name" value="RHS repeat-associated core"/>
    <property type="match status" value="2"/>
</dbReference>
<evidence type="ECO:0000256" key="2">
    <source>
        <dbReference type="SAM" id="Coils"/>
    </source>
</evidence>
<comment type="caution">
    <text evidence="5">The sequence shown here is derived from an EMBL/GenBank/DDBJ whole genome shotgun (WGS) entry which is preliminary data.</text>
</comment>
<evidence type="ECO:0000259" key="4">
    <source>
        <dbReference type="Pfam" id="PF25023"/>
    </source>
</evidence>
<organism evidence="5 6">
    <name type="scientific">Plantactinospora mayteni</name>
    <dbReference type="NCBI Taxonomy" id="566021"/>
    <lineage>
        <taxon>Bacteria</taxon>
        <taxon>Bacillati</taxon>
        <taxon>Actinomycetota</taxon>
        <taxon>Actinomycetes</taxon>
        <taxon>Micromonosporales</taxon>
        <taxon>Micromonosporaceae</taxon>
        <taxon>Plantactinospora</taxon>
    </lineage>
</organism>
<protein>
    <submittedName>
        <fullName evidence="5">Type IV secretion protein Rhs</fullName>
    </submittedName>
</protein>
<keyword evidence="2" id="KW-0175">Coiled coil</keyword>
<evidence type="ECO:0000256" key="3">
    <source>
        <dbReference type="SAM" id="MobiDB-lite"/>
    </source>
</evidence>
<gene>
    <name evidence="5" type="ORF">Pma05_50800</name>
</gene>
<keyword evidence="1" id="KW-0677">Repeat</keyword>
<sequence length="2064" mass="221670">MRTPRTRSGGRAYRLFVVARRAVTYATAAAVVGGLLVAPRSADAAPSGAERAAVAAPVSVPVAPARQAAIPPDPARQAVSQRPVTVTWPAAGSAEVAVPAPGANRRAGAAGPARAGSLPVWLGPAGTAPAATDPRGSASAGSASAGPAANSPPARVRVELLDQAAVRQLGLTGLLLRLRRTDGATTEGAVAAEVDYFGFRAAAGGGFGARLRVVRLPACALAPGCTSPAEVVPGRNDVARSRLRVDVTVPGGAGALFAVVAAPAGSTGSFAATELTPSARWSVGLQSGDFTWSYPLVVPPAPGPVPDLALTYNSGSVDGRMGSSNNQPSWVGEGFDLSAGYIQRSYRECAEDGGNAGTLDQCWVTQNATAVFSGLGGELVRDDATGTWRAQDDKGWRVELKTGAVNGDNDGEYWILTSPQGTRYYFGLSRLPGWSSGRPVTQSTWTVPVFANQAGEPCRQSTPAASWCQQAYRWNLDYVVDAHGDAMSYWYQQETNSYGRWNGSPYFGETTPYVRGGYLTQVDYGQRDGAVYTATPAARVTFGVADRCSATSTSACDPANSANWKNWPDVPWDQRCTSSCTYYWQPTFWTTKRLASISTLVNSGGTLSPAESWTLRHSYPDPYPAGGDPWTEPNDASRSLWLGGITHSGGGVTEPEVTFSGVSKINRHNANAEFPGLYKWRVGAITNETGGRIEVTYSSPQCGAEPYIIPDRNVSRCYPRGDMPAPYAGPDVFYKYVVDRVTERDMVGGNPDQITSYEYLDGAAWRYDDADNTPTADRDWNQWRGYQKIRVRTGPAGAQTLREHLFLRGMTGDRNMDGSTKNVTVTDSQGGTTNDRLYWRGFARETIVYNAAGSAAIEKTLGEPTLVRTTATRARSGLPTLEATYTDERVERKVTTLAAGGTRTTEIRREYDAQGRLTAIDDIADVATTADDACTRITYAENTDAWILDAEARMEIVGVNCQTTPSYPGDLLLDRRNYFDGATVWGTPPTRGAVTRVEEASGHTGGSASYVEVNRYLRDAHGRITAKYDALGNVETTAFTPATGGPATQIVTTNGLGHRSSTVLDPRFGLPLRSTDANDRVTDMEYDGLGRLRRVWAPDRARATWPNEPSVEHGYTIRAGGPSFVTTKALVGDGSRYQTSYQLFDGFLRERQLQAPSPAGGRVITDVRYDGHGRVSRSNAPYWNNQADPGSTLVDVADAAVPGQTRFLYDDADRETAEIFLSGGVEKWRTTTSYGGNWIAEDPPDGSPATMRIFDARERVVELRQYTGGAPTGAYDTTRYAYGRAGELSSVTDAAGNVWRYGYDLRGRRVRAEDPDTGVATSSYDNLDRVTATTDGRGRTLAYTYDALGRRTALHEGSTAGAKLAEWSYDMAGGKGMPASTVRYAGGAAYRSEVLGYDGAGRPTGHAVVIPESETGLAGRYETRLTYHDTGEVATATLPAAGNLPAETLRYGYQPVTGDRTTLTSDLATYVQSASHTELGELSQQRLGAPEKQVVRTFGYETGTRRLATATATTRTATAETPITSVSYTYDPAGNITRIADSVSRDTQCFRTDYLRRLTEAWTPASGACDAAPSTALGGPAPYWHSYGYDRTGNRVREVRHAASGDTTRDYAYPAAGAAQPHTVRSVTTTDSAGSRTDAYAYDSAGNTTNRPGQQLSWDAEGRVAAVTEGSSVTSYLYDADGQRLIRRDASGSTLYLDDTELHSATGGTRYYLLDERPVAVRTGGTLTWLVADHQNTGDIAVAAGTLDVTRRYRLPFGAPRGATPVTWPGERGFVGGVTDAATGLTHLGAREYDPGLGRFLSVDPEVDQFDPQTMQGYAYALNSPVTLSDPDGRKAKPDPYKNCGGTKRACEYYEEQYVKYKKKLAELEKKRKELQEAAKRIREQAEKARQKDKPALGKLLDWLAKQIDEITSSPVWRVVKMGAALCAVAMPGCAAVAVAMSAVDAVVKLSKGDLVGAGLEIVSTLAGSIGLAAKGLGNVARVASGGLKNLSKKAPSWPFVWRVTKKAPHELAKKLDRFADRMDRLADRMNGVGWAAETGGQGWDLWKKAVEEQKKAEERRKKA</sequence>
<reference evidence="5 6" key="1">
    <citation type="submission" date="2021-01" db="EMBL/GenBank/DDBJ databases">
        <title>Whole genome shotgun sequence of Plantactinospora mayteni NBRC 109088.</title>
        <authorList>
            <person name="Komaki H."/>
            <person name="Tamura T."/>
        </authorList>
    </citation>
    <scope>NUCLEOTIDE SEQUENCE [LARGE SCALE GENOMIC DNA]</scope>
    <source>
        <strain evidence="5 6">NBRC 109088</strain>
    </source>
</reference>
<accession>A0ABQ4EV08</accession>
<keyword evidence="6" id="KW-1185">Reference proteome</keyword>
<dbReference type="NCBIfam" id="TIGR01643">
    <property type="entry name" value="YD_repeat_2x"/>
    <property type="match status" value="3"/>
</dbReference>
<dbReference type="Pfam" id="PF25023">
    <property type="entry name" value="TEN_YD-shell"/>
    <property type="match status" value="2"/>
</dbReference>
<evidence type="ECO:0000313" key="6">
    <source>
        <dbReference type="Proteomes" id="UP000621500"/>
    </source>
</evidence>
<dbReference type="EMBL" id="BONX01000035">
    <property type="protein sequence ID" value="GIG98507.1"/>
    <property type="molecule type" value="Genomic_DNA"/>
</dbReference>
<feature type="coiled-coil region" evidence="2">
    <location>
        <begin position="1851"/>
        <end position="1892"/>
    </location>
</feature>
<feature type="region of interest" description="Disordered" evidence="3">
    <location>
        <begin position="124"/>
        <end position="151"/>
    </location>
</feature>
<dbReference type="InterPro" id="IPR050708">
    <property type="entry name" value="T6SS_VgrG/RHS"/>
</dbReference>
<dbReference type="InterPro" id="IPR006530">
    <property type="entry name" value="YD"/>
</dbReference>